<dbReference type="PROSITE" id="PS00138">
    <property type="entry name" value="SUBTILASE_SER"/>
    <property type="match status" value="1"/>
</dbReference>
<dbReference type="PANTHER" id="PTHR43806:SF11">
    <property type="entry name" value="CEREVISIN-RELATED"/>
    <property type="match status" value="1"/>
</dbReference>
<accession>A0A2U3DPK9</accession>
<comment type="similarity">
    <text evidence="1 5">Belongs to the peptidase S8 family.</text>
</comment>
<evidence type="ECO:0000259" key="7">
    <source>
        <dbReference type="Pfam" id="PF00082"/>
    </source>
</evidence>
<dbReference type="Pfam" id="PF00082">
    <property type="entry name" value="Peptidase_S8"/>
    <property type="match status" value="1"/>
</dbReference>
<keyword evidence="6" id="KW-0732">Signal</keyword>
<name>A0A2U3DPK9_PURLI</name>
<dbReference type="EMBL" id="LCWV01000082">
    <property type="protein sequence ID" value="PWI64191.1"/>
    <property type="molecule type" value="Genomic_DNA"/>
</dbReference>
<feature type="active site" description="Charge relay system" evidence="5">
    <location>
        <position position="826"/>
    </location>
</feature>
<evidence type="ECO:0000256" key="3">
    <source>
        <dbReference type="ARBA" id="ARBA00022801"/>
    </source>
</evidence>
<dbReference type="InterPro" id="IPR050131">
    <property type="entry name" value="Peptidase_S8_subtilisin-like"/>
</dbReference>
<organism evidence="9 10">
    <name type="scientific">Purpureocillium lilacinum</name>
    <name type="common">Paecilomyces lilacinus</name>
    <dbReference type="NCBI Taxonomy" id="33203"/>
    <lineage>
        <taxon>Eukaryota</taxon>
        <taxon>Fungi</taxon>
        <taxon>Dikarya</taxon>
        <taxon>Ascomycota</taxon>
        <taxon>Pezizomycotina</taxon>
        <taxon>Sordariomycetes</taxon>
        <taxon>Hypocreomycetidae</taxon>
        <taxon>Hypocreales</taxon>
        <taxon>Ophiocordycipitaceae</taxon>
        <taxon>Purpureocillium</taxon>
    </lineage>
</organism>
<dbReference type="Proteomes" id="UP000245956">
    <property type="component" value="Unassembled WGS sequence"/>
</dbReference>
<evidence type="ECO:0000313" key="9">
    <source>
        <dbReference type="EMBL" id="PWI64191.1"/>
    </source>
</evidence>
<evidence type="ECO:0000256" key="6">
    <source>
        <dbReference type="SAM" id="SignalP"/>
    </source>
</evidence>
<dbReference type="GO" id="GO:0004252">
    <property type="term" value="F:serine-type endopeptidase activity"/>
    <property type="evidence" value="ECO:0007669"/>
    <property type="project" value="UniProtKB-UniRule"/>
</dbReference>
<evidence type="ECO:0000259" key="8">
    <source>
        <dbReference type="Pfam" id="PF24476"/>
    </source>
</evidence>
<keyword evidence="4 5" id="KW-0720">Serine protease</keyword>
<keyword evidence="3 5" id="KW-0378">Hydrolase</keyword>
<dbReference type="GO" id="GO:0006508">
    <property type="term" value="P:proteolysis"/>
    <property type="evidence" value="ECO:0007669"/>
    <property type="project" value="UniProtKB-KW"/>
</dbReference>
<proteinExistence type="inferred from homology"/>
<feature type="active site" description="Charge relay system" evidence="5">
    <location>
        <position position="636"/>
    </location>
</feature>
<protein>
    <submittedName>
        <fullName evidence="9">Uncharacterized protein</fullName>
    </submittedName>
</protein>
<evidence type="ECO:0000256" key="2">
    <source>
        <dbReference type="ARBA" id="ARBA00022670"/>
    </source>
</evidence>
<reference evidence="9 10" key="1">
    <citation type="journal article" date="2016" name="Front. Microbiol.">
        <title>Genome and transcriptome sequences reveal the specific parasitism of the nematophagous Purpureocillium lilacinum 36-1.</title>
        <authorList>
            <person name="Xie J."/>
            <person name="Li S."/>
            <person name="Mo C."/>
            <person name="Xiao X."/>
            <person name="Peng D."/>
            <person name="Wang G."/>
            <person name="Xiao Y."/>
        </authorList>
    </citation>
    <scope>NUCLEOTIDE SEQUENCE [LARGE SCALE GENOMIC DNA]</scope>
    <source>
        <strain evidence="9 10">36-1</strain>
    </source>
</reference>
<keyword evidence="2 5" id="KW-0645">Protease</keyword>
<dbReference type="SUPFAM" id="SSF52743">
    <property type="entry name" value="Subtilisin-like"/>
    <property type="match status" value="1"/>
</dbReference>
<evidence type="ECO:0000256" key="1">
    <source>
        <dbReference type="ARBA" id="ARBA00011073"/>
    </source>
</evidence>
<feature type="domain" description="DUF7580" evidence="8">
    <location>
        <begin position="250"/>
        <end position="540"/>
    </location>
</feature>
<dbReference type="InterPro" id="IPR023828">
    <property type="entry name" value="Peptidase_S8_Ser-AS"/>
</dbReference>
<feature type="active site" description="Charge relay system" evidence="5">
    <location>
        <position position="677"/>
    </location>
</feature>
<dbReference type="InterPro" id="IPR036852">
    <property type="entry name" value="Peptidase_S8/S53_dom_sf"/>
</dbReference>
<feature type="chain" id="PRO_5015403383" evidence="6">
    <location>
        <begin position="29"/>
        <end position="910"/>
    </location>
</feature>
<dbReference type="PANTHER" id="PTHR43806">
    <property type="entry name" value="PEPTIDASE S8"/>
    <property type="match status" value="1"/>
</dbReference>
<dbReference type="AlphaFoldDB" id="A0A2U3DPK9"/>
<dbReference type="InterPro" id="IPR056002">
    <property type="entry name" value="DUF7580"/>
</dbReference>
<evidence type="ECO:0000313" key="10">
    <source>
        <dbReference type="Proteomes" id="UP000245956"/>
    </source>
</evidence>
<dbReference type="InterPro" id="IPR000209">
    <property type="entry name" value="Peptidase_S8/S53_dom"/>
</dbReference>
<feature type="signal peptide" evidence="6">
    <location>
        <begin position="1"/>
        <end position="28"/>
    </location>
</feature>
<dbReference type="PRINTS" id="PR00723">
    <property type="entry name" value="SUBTILISIN"/>
</dbReference>
<gene>
    <name evidence="9" type="ORF">PCL_12054</name>
</gene>
<dbReference type="PROSITE" id="PS51892">
    <property type="entry name" value="SUBTILASE"/>
    <property type="match status" value="1"/>
</dbReference>
<dbReference type="Gene3D" id="3.40.50.200">
    <property type="entry name" value="Peptidase S8/S53 domain"/>
    <property type="match status" value="1"/>
</dbReference>
<feature type="domain" description="Peptidase S8/S53" evidence="7">
    <location>
        <begin position="631"/>
        <end position="851"/>
    </location>
</feature>
<dbReference type="InterPro" id="IPR015500">
    <property type="entry name" value="Peptidase_S8_subtilisin-rel"/>
</dbReference>
<sequence>MPGVGLTAVRARWDLLLALLPLFQLAESLPTIEDAEGGYYGSTSDYDVHQWKDVVTTLRSDFRLNITQQRLIDINRLSDDDPALEWLPPILQTLLEELEALVEPRLREPEKVEQSRLSPSLVCFPGLVVLRELLRSQERVVANEILGESSHPSEQHAPVAAETTQASFAATHTRPGLARRPLSTLAAFASGFISFPRDISRIMSLRRAVSGFWTALVTLESELNDSEWSTSVSSQAQEYTAEDIETIQHAQEFASACTSLFSKLAEGAKCGTPHHAKLHLSGFREDRLKMTIITCQEKDGVSAVFTRSLDSPSPDPLFVDHICSCSSPNLEGCEVLHVAFNTRGVWASDHDVGPDTTPQQGTEQPLDRLLSHGAGLTLKYRKLAGMLLLASLFQLIDSPWIEPHLGPECIFLPAPGSTQIQQWCPRVLCTLAPRKDVKSQSDSIAAFGVLVLELEANLQAGWTDDDTDWPPTTGERSNHVRLARVLKAWKDDVSDDHRRIANACLQFDSLRSTFDHPRILAESRGLAVMYKQILEPLFRHVMKSFGNLAPLFAGMFGRSCSLTAPMTISSSITAKRALFDDDASLPEPHDSASASAFINSLQPFITQITLLSAHSHDAARLARQLPYGKLRIAVLDSGVDDGDGIIRGAIRFGRINSLRSKSFVGHPGDWQQDTYGHGTHVTRLLLKTAPTAEIFVAKICNGKFINDEFMPGIAKAIKWAVEECEAHILSMSFGFEEDNDQIAAELESAVKAGRLIIAAASNNGGLSGRARPAREDGVICIHATDGKGNKGGMNPSPMDNRDNFATLGVAVPSMWKGQDVWKSGTSFAVPIAAGFAANVLELARFKCTNLKERKLRLLHSNQGMQAVFRKMSERRDGYDFLHPARLGGDWTDESKVWSAATTIEDVMDKV</sequence>
<evidence type="ECO:0000256" key="4">
    <source>
        <dbReference type="ARBA" id="ARBA00022825"/>
    </source>
</evidence>
<dbReference type="Pfam" id="PF24476">
    <property type="entry name" value="DUF7580"/>
    <property type="match status" value="1"/>
</dbReference>
<evidence type="ECO:0000256" key="5">
    <source>
        <dbReference type="PROSITE-ProRule" id="PRU01240"/>
    </source>
</evidence>
<comment type="caution">
    <text evidence="9">The sequence shown here is derived from an EMBL/GenBank/DDBJ whole genome shotgun (WGS) entry which is preliminary data.</text>
</comment>